<keyword evidence="2" id="KW-1185">Reference proteome</keyword>
<sequence>MTLSIFFITITIHFKKMTNEEHAHLQEIEQMYEETKTKQIRSGYFSHNNY</sequence>
<dbReference type="EMBL" id="JBBMFN010000015">
    <property type="protein sequence ID" value="MEQ2465679.1"/>
    <property type="molecule type" value="Genomic_DNA"/>
</dbReference>
<evidence type="ECO:0000313" key="2">
    <source>
        <dbReference type="Proteomes" id="UP001465426"/>
    </source>
</evidence>
<dbReference type="Pfam" id="PF09501">
    <property type="entry name" value="Bac_small_YrzI"/>
    <property type="match status" value="1"/>
</dbReference>
<dbReference type="RefSeq" id="WP_235247931.1">
    <property type="nucleotide sequence ID" value="NZ_JBBMFN010000015.1"/>
</dbReference>
<protein>
    <submittedName>
        <fullName evidence="1">YrzI family small protein</fullName>
    </submittedName>
</protein>
<evidence type="ECO:0000313" key="1">
    <source>
        <dbReference type="EMBL" id="MEQ2465679.1"/>
    </source>
</evidence>
<proteinExistence type="predicted"/>
<dbReference type="InterPro" id="IPR012655">
    <property type="entry name" value="YrzI"/>
</dbReference>
<reference evidence="1 2" key="1">
    <citation type="submission" date="2024-03" db="EMBL/GenBank/DDBJ databases">
        <title>Human intestinal bacterial collection.</title>
        <authorList>
            <person name="Pauvert C."/>
            <person name="Hitch T.C.A."/>
            <person name="Clavel T."/>
        </authorList>
    </citation>
    <scope>NUCLEOTIDE SEQUENCE [LARGE SCALE GENOMIC DNA]</scope>
    <source>
        <strain evidence="1 2">CLA-SR-H024</strain>
    </source>
</reference>
<organism evidence="1 2">
    <name type="scientific">Niallia hominis</name>
    <dbReference type="NCBI Taxonomy" id="3133173"/>
    <lineage>
        <taxon>Bacteria</taxon>
        <taxon>Bacillati</taxon>
        <taxon>Bacillota</taxon>
        <taxon>Bacilli</taxon>
        <taxon>Bacillales</taxon>
        <taxon>Bacillaceae</taxon>
        <taxon>Niallia</taxon>
    </lineage>
</organism>
<gene>
    <name evidence="1" type="ORF">WMO63_08365</name>
</gene>
<accession>A0ABV1F186</accession>
<name>A0ABV1F186_9BACI</name>
<comment type="caution">
    <text evidence="1">The sequence shown here is derived from an EMBL/GenBank/DDBJ whole genome shotgun (WGS) entry which is preliminary data.</text>
</comment>
<dbReference type="Proteomes" id="UP001465426">
    <property type="component" value="Unassembled WGS sequence"/>
</dbReference>